<evidence type="ECO:0000313" key="2">
    <source>
        <dbReference type="Proteomes" id="UP000008388"/>
    </source>
</evidence>
<organismHost>
    <name type="scientific">Pseudomonas aeruginosa</name>
    <dbReference type="NCBI Taxonomy" id="287"/>
</organismHost>
<dbReference type="KEGG" id="vg:26643659"/>
<sequence>MAAIDSLMSGIKNYILFNARERRPTAIRIYSTSQNLIAIRNLIASVSFELSNGFPWPIDQISEAEVNERREGLIHELYLRYNVLVEVFQKPWPMPDGDYAWCDCVGFNRIFWDLDVDDLVRLALGDV</sequence>
<name>F8SK04_BPPA3</name>
<evidence type="ECO:0000313" key="1">
    <source>
        <dbReference type="EMBL" id="AEH03554.1"/>
    </source>
</evidence>
<accession>F8SK04</accession>
<reference evidence="1 2" key="1">
    <citation type="journal article" date="2011" name="Microbiology">
        <title>The Pseudomonas aeruginosa generalized transducing phage phiPA3 is a new member of the phiKZ-like group of 'jumbo' phages, and infects model laboratory strains and clinical isolates from cystic fibrosis patients.</title>
        <authorList>
            <person name="Monson R."/>
            <person name="Foulds I."/>
            <person name="Foweraker J."/>
            <person name="Welch M."/>
            <person name="Salmond G.P."/>
        </authorList>
    </citation>
    <scope>NUCLEOTIDE SEQUENCE [LARGE SCALE GENOMIC DNA]</scope>
</reference>
<protein>
    <submittedName>
        <fullName evidence="1">Uncharacterized protein 130</fullName>
    </submittedName>
</protein>
<dbReference type="RefSeq" id="YP_009217210.1">
    <property type="nucleotide sequence ID" value="NC_028999.1"/>
</dbReference>
<dbReference type="EMBL" id="HQ630627">
    <property type="protein sequence ID" value="AEH03554.1"/>
    <property type="molecule type" value="Genomic_DNA"/>
</dbReference>
<keyword evidence="2" id="KW-1185">Reference proteome</keyword>
<proteinExistence type="predicted"/>
<gene>
    <name evidence="1" type="primary">130</name>
</gene>
<dbReference type="GeneID" id="26643659"/>
<dbReference type="Proteomes" id="UP000008388">
    <property type="component" value="Segment"/>
</dbReference>
<organism evidence="1 2">
    <name type="scientific">Pseudomonas phage PhiPA3</name>
    <name type="common">Pseudomonas aeruginosa phage PhiPA3</name>
    <dbReference type="NCBI Taxonomy" id="998086"/>
    <lineage>
        <taxon>Viruses</taxon>
        <taxon>Duplodnaviria</taxon>
        <taxon>Heunggongvirae</taxon>
        <taxon>Uroviricota</taxon>
        <taxon>Caudoviricetes</taxon>
        <taxon>Chimalliviridae</taxon>
        <taxon>Miltoncavirus</taxon>
        <taxon>Miltoncavirus PhiPA3</taxon>
    </lineage>
</organism>